<feature type="binding site" evidence="3">
    <location>
        <position position="136"/>
    </location>
    <ligand>
        <name>a divalent metal cation</name>
        <dbReference type="ChEBI" id="CHEBI:60240"/>
    </ligand>
</feature>
<comment type="caution">
    <text evidence="4">The sequence shown here is derived from an EMBL/GenBank/DDBJ whole genome shotgun (WGS) entry which is preliminary data.</text>
</comment>
<reference evidence="4 5" key="1">
    <citation type="submission" date="2018-04" db="EMBL/GenBank/DDBJ databases">
        <authorList>
            <person name="Hagen T."/>
        </authorList>
    </citation>
    <scope>NUCLEOTIDE SEQUENCE [LARGE SCALE GENOMIC DNA]</scope>
    <source>
        <strain evidence="4 5">TPD7009</strain>
    </source>
</reference>
<name>A0AA92C6U6_RHIRH</name>
<feature type="binding site" evidence="3">
    <location>
        <position position="140"/>
    </location>
    <ligand>
        <name>a divalent metal cation</name>
        <dbReference type="ChEBI" id="CHEBI:60240"/>
    </ligand>
</feature>
<dbReference type="RefSeq" id="WP_116491997.1">
    <property type="nucleotide sequence ID" value="NZ_QDFR01000001.1"/>
</dbReference>
<organism evidence="4 5">
    <name type="scientific">Rhizobium rhizogenes</name>
    <name type="common">Agrobacterium rhizogenes</name>
    <dbReference type="NCBI Taxonomy" id="359"/>
    <lineage>
        <taxon>Bacteria</taxon>
        <taxon>Pseudomonadati</taxon>
        <taxon>Pseudomonadota</taxon>
        <taxon>Alphaproteobacteria</taxon>
        <taxon>Hyphomicrobiales</taxon>
        <taxon>Rhizobiaceae</taxon>
        <taxon>Rhizobium/Agrobacterium group</taxon>
        <taxon>Rhizobium</taxon>
    </lineage>
</organism>
<evidence type="ECO:0000313" key="4">
    <source>
        <dbReference type="EMBL" id="PVE57071.1"/>
    </source>
</evidence>
<dbReference type="InterPro" id="IPR007837">
    <property type="entry name" value="DinB"/>
</dbReference>
<evidence type="ECO:0000313" key="5">
    <source>
        <dbReference type="Proteomes" id="UP000244335"/>
    </source>
</evidence>
<dbReference type="SUPFAM" id="SSF109854">
    <property type="entry name" value="DinB/YfiT-like putative metalloenzymes"/>
    <property type="match status" value="1"/>
</dbReference>
<feature type="binding site" evidence="3">
    <location>
        <position position="52"/>
    </location>
    <ligand>
        <name>a divalent metal cation</name>
        <dbReference type="ChEBI" id="CHEBI:60240"/>
    </ligand>
</feature>
<dbReference type="PANTHER" id="PTHR37302:SF3">
    <property type="entry name" value="DAMAGE-INDUCIBLE PROTEIN DINB"/>
    <property type="match status" value="1"/>
</dbReference>
<sequence>MTYDSTRIFKKLARNNRLANLRLHHACLQLTADELVAPRTSFFPTIRKTLNHIYLVDLFYLDAMKGGSLGHSVFGEPEPYSDMASLAEAQAALDMDLIAFVDGLNEGGLAATVHVHRGERVQEDRCDDILSHLFQHQTHHRGQVHAMLSGTRLKPPQLDEFIVGDDAPVRKTELQALGWTETDLLFPV</sequence>
<dbReference type="Pfam" id="PF05163">
    <property type="entry name" value="DinB"/>
    <property type="match status" value="1"/>
</dbReference>
<evidence type="ECO:0000256" key="1">
    <source>
        <dbReference type="ARBA" id="ARBA00008635"/>
    </source>
</evidence>
<proteinExistence type="inferred from homology"/>
<dbReference type="Proteomes" id="UP000244335">
    <property type="component" value="Unassembled WGS sequence"/>
</dbReference>
<keyword evidence="2 3" id="KW-0479">Metal-binding</keyword>
<evidence type="ECO:0000256" key="3">
    <source>
        <dbReference type="PIRSR" id="PIRSR607837-1"/>
    </source>
</evidence>
<dbReference type="InterPro" id="IPR034660">
    <property type="entry name" value="DinB/YfiT-like"/>
</dbReference>
<dbReference type="GO" id="GO:0046872">
    <property type="term" value="F:metal ion binding"/>
    <property type="evidence" value="ECO:0007669"/>
    <property type="project" value="UniProtKB-KW"/>
</dbReference>
<gene>
    <name evidence="4" type="ORF">DC430_04860</name>
</gene>
<dbReference type="EMBL" id="QDFR01000001">
    <property type="protein sequence ID" value="PVE57071.1"/>
    <property type="molecule type" value="Genomic_DNA"/>
</dbReference>
<accession>A0AA92C6U6</accession>
<evidence type="ECO:0000256" key="2">
    <source>
        <dbReference type="ARBA" id="ARBA00022723"/>
    </source>
</evidence>
<comment type="similarity">
    <text evidence="1">Belongs to the DinB family.</text>
</comment>
<dbReference type="AlphaFoldDB" id="A0AA92C6U6"/>
<dbReference type="PANTHER" id="PTHR37302">
    <property type="entry name" value="SLR1116 PROTEIN"/>
    <property type="match status" value="1"/>
</dbReference>
<protein>
    <submittedName>
        <fullName evidence="4">Damage-inducible protein DinB</fullName>
    </submittedName>
</protein>
<dbReference type="Gene3D" id="1.20.120.450">
    <property type="entry name" value="dinb family like domain"/>
    <property type="match status" value="1"/>
</dbReference>